<dbReference type="AlphaFoldDB" id="A0A5P6PB76"/>
<evidence type="ECO:0000313" key="2">
    <source>
        <dbReference type="Proteomes" id="UP000325641"/>
    </source>
</evidence>
<organism evidence="1 2">
    <name type="scientific">Bradyrhizobium betae</name>
    <dbReference type="NCBI Taxonomy" id="244734"/>
    <lineage>
        <taxon>Bacteria</taxon>
        <taxon>Pseudomonadati</taxon>
        <taxon>Pseudomonadota</taxon>
        <taxon>Alphaproteobacteria</taxon>
        <taxon>Hyphomicrobiales</taxon>
        <taxon>Nitrobacteraceae</taxon>
        <taxon>Bradyrhizobium</taxon>
    </lineage>
</organism>
<proteinExistence type="predicted"/>
<reference evidence="2" key="1">
    <citation type="submission" date="2019-10" db="EMBL/GenBank/DDBJ databases">
        <title>Complete Genome Sequence of Bradyrhizobium betae type strain PL7HG1T.</title>
        <authorList>
            <person name="Bromfield E.S.P."/>
            <person name="Cloutier S."/>
        </authorList>
    </citation>
    <scope>NUCLEOTIDE SEQUENCE [LARGE SCALE GENOMIC DNA]</scope>
    <source>
        <strain evidence="2">PL7HG1</strain>
    </source>
</reference>
<gene>
    <name evidence="1" type="ORF">F8237_25935</name>
</gene>
<protein>
    <submittedName>
        <fullName evidence="1">Tail fiber domain-containing protein</fullName>
    </submittedName>
</protein>
<accession>A0A5P6PB76</accession>
<dbReference type="OrthoDB" id="8235006at2"/>
<dbReference type="EMBL" id="CP044543">
    <property type="protein sequence ID" value="QFI75532.1"/>
    <property type="molecule type" value="Genomic_DNA"/>
</dbReference>
<sequence length="284" mass="28750">MGGQSTSTETKQSQTAPWAAAQPALQTMLSQIGAGLNNTGLTSAEGSALDTLKNNAAAGNPYAGQIASYAQSLLSGGGATAQAANVQDNLAAYRNWMTPYANGSMIGNNPALTAQLAQIRSDVGNDVNSQFAAAGRDLSGANLMAYGRGVAAAEAPVIAAQYNQDVANQLAATNALYNAGNTTANTLTQMQQSDLANRGQGVTAAQSALDARNYGANATLAEEVQRRGIPVQALSLLAQIGVPIAQLGTQGNSTTTGTQEKSGVDQFATIAGGISGLINAFKPK</sequence>
<dbReference type="Proteomes" id="UP000325641">
    <property type="component" value="Chromosome"/>
</dbReference>
<dbReference type="KEGG" id="bbet:F8237_25935"/>
<name>A0A5P6PB76_9BRAD</name>
<evidence type="ECO:0000313" key="1">
    <source>
        <dbReference type="EMBL" id="QFI75532.1"/>
    </source>
</evidence>